<comment type="subcellular location">
    <subcellularLocation>
        <location evidence="1">Cell projection</location>
        <location evidence="1">Cilium</location>
    </subcellularLocation>
    <subcellularLocation>
        <location evidence="2">Membrane</location>
        <topology evidence="2">Multi-pass membrane protein</topology>
    </subcellularLocation>
</comment>
<reference evidence="13" key="1">
    <citation type="submission" date="2022-11" db="UniProtKB">
        <authorList>
            <consortium name="WormBaseParasite"/>
        </authorList>
    </citation>
    <scope>IDENTIFICATION</scope>
</reference>
<evidence type="ECO:0000256" key="9">
    <source>
        <dbReference type="ARBA" id="ARBA00023273"/>
    </source>
</evidence>
<evidence type="ECO:0000256" key="4">
    <source>
        <dbReference type="ARBA" id="ARBA00022692"/>
    </source>
</evidence>
<dbReference type="GO" id="GO:0060271">
    <property type="term" value="P:cilium assembly"/>
    <property type="evidence" value="ECO:0007669"/>
    <property type="project" value="TreeGrafter"/>
</dbReference>
<dbReference type="WBParaSite" id="sdigi.contig19.g1703.t1">
    <property type="protein sequence ID" value="sdigi.contig19.g1703.t1"/>
    <property type="gene ID" value="sdigi.contig19.g1703"/>
</dbReference>
<feature type="transmembrane region" description="Helical" evidence="11">
    <location>
        <begin position="173"/>
        <end position="193"/>
    </location>
</feature>
<evidence type="ECO:0000256" key="11">
    <source>
        <dbReference type="SAM" id="Phobius"/>
    </source>
</evidence>
<sequence length="297" mass="33036">MKAKSKGEQKELYVDIKPTIRCLGNRPIFPHSINQSLSSLAIAFNAKPKCLESGYDPGASAEACSKSSGEQLSKSVTMKTILSQPVYDVFVQHDKSFRRTDRKRYERMLEARMNDLLSITPSENVQSALMVQTAFHNISLIIQGFLSGFSTMHAIFAFAFASMDIIHENYTWLAMPIQAVFYVCFVISTTAAFDRFETSSSLMNSLKRGLSLQSGALGILLCLTGTIATLVLTSNDDEWFAAPIKQRKMQNVIDINPLFAWHLFSGVRALAGLLSWLLLALSPSNNVLLNQIRNPVR</sequence>
<keyword evidence="12" id="KW-1185">Reference proteome</keyword>
<dbReference type="AlphaFoldDB" id="A0A915PPT5"/>
<keyword evidence="5" id="KW-0970">Cilium biogenesis/degradation</keyword>
<accession>A0A915PPT5</accession>
<evidence type="ECO:0000256" key="3">
    <source>
        <dbReference type="ARBA" id="ARBA00008783"/>
    </source>
</evidence>
<evidence type="ECO:0000313" key="13">
    <source>
        <dbReference type="WBParaSite" id="sdigi.contig19.g1703.t1"/>
    </source>
</evidence>
<evidence type="ECO:0000256" key="6">
    <source>
        <dbReference type="ARBA" id="ARBA00022989"/>
    </source>
</evidence>
<name>A0A915PPT5_9BILA</name>
<dbReference type="GO" id="GO:0016020">
    <property type="term" value="C:membrane"/>
    <property type="evidence" value="ECO:0007669"/>
    <property type="project" value="UniProtKB-SubCell"/>
</dbReference>
<dbReference type="PANTHER" id="PTHR28388">
    <property type="entry name" value="TRANSMEMBRANE PROTEIN 237"/>
    <property type="match status" value="1"/>
</dbReference>
<evidence type="ECO:0000256" key="10">
    <source>
        <dbReference type="ARBA" id="ARBA00025631"/>
    </source>
</evidence>
<keyword evidence="8 11" id="KW-0472">Membrane</keyword>
<feature type="transmembrane region" description="Helical" evidence="11">
    <location>
        <begin position="259"/>
        <end position="281"/>
    </location>
</feature>
<protein>
    <submittedName>
        <fullName evidence="13">Uncharacterized protein</fullName>
    </submittedName>
</protein>
<comment type="similarity">
    <text evidence="3">Belongs to the TMEM237 family.</text>
</comment>
<evidence type="ECO:0000256" key="1">
    <source>
        <dbReference type="ARBA" id="ARBA00004138"/>
    </source>
</evidence>
<feature type="transmembrane region" description="Helical" evidence="11">
    <location>
        <begin position="214"/>
        <end position="233"/>
    </location>
</feature>
<dbReference type="InterPro" id="IPR029409">
    <property type="entry name" value="TMEM237"/>
</dbReference>
<organism evidence="12 13">
    <name type="scientific">Setaria digitata</name>
    <dbReference type="NCBI Taxonomy" id="48799"/>
    <lineage>
        <taxon>Eukaryota</taxon>
        <taxon>Metazoa</taxon>
        <taxon>Ecdysozoa</taxon>
        <taxon>Nematoda</taxon>
        <taxon>Chromadorea</taxon>
        <taxon>Rhabditida</taxon>
        <taxon>Spirurina</taxon>
        <taxon>Spiruromorpha</taxon>
        <taxon>Filarioidea</taxon>
        <taxon>Setariidae</taxon>
        <taxon>Setaria</taxon>
    </lineage>
</organism>
<evidence type="ECO:0000256" key="2">
    <source>
        <dbReference type="ARBA" id="ARBA00004141"/>
    </source>
</evidence>
<evidence type="ECO:0000313" key="12">
    <source>
        <dbReference type="Proteomes" id="UP000887581"/>
    </source>
</evidence>
<keyword evidence="7" id="KW-0969">Cilium</keyword>
<proteinExistence type="inferred from homology"/>
<evidence type="ECO:0000256" key="8">
    <source>
        <dbReference type="ARBA" id="ARBA00023136"/>
    </source>
</evidence>
<dbReference type="GO" id="GO:0035869">
    <property type="term" value="C:ciliary transition zone"/>
    <property type="evidence" value="ECO:0007669"/>
    <property type="project" value="TreeGrafter"/>
</dbReference>
<feature type="transmembrane region" description="Helical" evidence="11">
    <location>
        <begin position="140"/>
        <end position="161"/>
    </location>
</feature>
<evidence type="ECO:0000256" key="7">
    <source>
        <dbReference type="ARBA" id="ARBA00023069"/>
    </source>
</evidence>
<keyword evidence="4 11" id="KW-0812">Transmembrane</keyword>
<dbReference type="Pfam" id="PF15383">
    <property type="entry name" value="TMEM237"/>
    <property type="match status" value="1"/>
</dbReference>
<keyword evidence="9" id="KW-0966">Cell projection</keyword>
<keyword evidence="6 11" id="KW-1133">Transmembrane helix</keyword>
<evidence type="ECO:0000256" key="5">
    <source>
        <dbReference type="ARBA" id="ARBA00022794"/>
    </source>
</evidence>
<dbReference type="PANTHER" id="PTHR28388:SF1">
    <property type="entry name" value="TRANSMEMBRANE PROTEIN 237"/>
    <property type="match status" value="1"/>
</dbReference>
<dbReference type="Proteomes" id="UP000887581">
    <property type="component" value="Unplaced"/>
</dbReference>
<comment type="function">
    <text evidence="10">Component of the transition zone in primary cilia. Required for ciliogenesis.</text>
</comment>